<evidence type="ECO:0000313" key="2">
    <source>
        <dbReference type="Proteomes" id="UP000199095"/>
    </source>
</evidence>
<dbReference type="EMBL" id="FOHJ01000001">
    <property type="protein sequence ID" value="SES79974.1"/>
    <property type="molecule type" value="Genomic_DNA"/>
</dbReference>
<protein>
    <recommendedName>
        <fullName evidence="3">Glycosyl transferase family 28 C-terminal domain-containing protein</fullName>
    </recommendedName>
</protein>
<name>A0A1H9ZEH1_9BACI</name>
<sequence>MDDFISLAVSDEPDWGKSRSTGFIARQTDPEQVDQIINTVNPNRDKTIVYFGLGMKIDIEKLDKLPIWNSEDCVFLVSSNMKINKQNVFKVPLNYTESQNYIAASDIVISKAGWSKVSEAVVNRKSLLVLDRNELNEDRNTIEFLKGINHVRLVSWGELLGVEVDSGLIQELRMQDIGQWGNEVQRVTRDIIKVINH</sequence>
<organism evidence="1 2">
    <name type="scientific">Salinibacillus kushneri</name>
    <dbReference type="NCBI Taxonomy" id="237682"/>
    <lineage>
        <taxon>Bacteria</taxon>
        <taxon>Bacillati</taxon>
        <taxon>Bacillota</taxon>
        <taxon>Bacilli</taxon>
        <taxon>Bacillales</taxon>
        <taxon>Bacillaceae</taxon>
        <taxon>Salinibacillus</taxon>
    </lineage>
</organism>
<dbReference type="STRING" id="237682.SAMN05421676_101483"/>
<reference evidence="2" key="1">
    <citation type="submission" date="2016-10" db="EMBL/GenBank/DDBJ databases">
        <authorList>
            <person name="Varghese N."/>
            <person name="Submissions S."/>
        </authorList>
    </citation>
    <scope>NUCLEOTIDE SEQUENCE [LARGE SCALE GENOMIC DNA]</scope>
    <source>
        <strain evidence="2">CGMCC 1.3566</strain>
    </source>
</reference>
<proteinExistence type="predicted"/>
<dbReference type="Proteomes" id="UP000199095">
    <property type="component" value="Unassembled WGS sequence"/>
</dbReference>
<accession>A0A1H9ZEH1</accession>
<evidence type="ECO:0000313" key="1">
    <source>
        <dbReference type="EMBL" id="SES79974.1"/>
    </source>
</evidence>
<gene>
    <name evidence="1" type="ORF">SAMN05421676_101483</name>
</gene>
<dbReference type="RefSeq" id="WP_093131560.1">
    <property type="nucleotide sequence ID" value="NZ_FOHJ01000001.1"/>
</dbReference>
<keyword evidence="2" id="KW-1185">Reference proteome</keyword>
<dbReference type="AlphaFoldDB" id="A0A1H9ZEH1"/>
<evidence type="ECO:0008006" key="3">
    <source>
        <dbReference type="Google" id="ProtNLM"/>
    </source>
</evidence>